<dbReference type="InterPro" id="IPR051533">
    <property type="entry name" value="WaaL-like"/>
</dbReference>
<comment type="subcellular location">
    <subcellularLocation>
        <location evidence="1">Membrane</location>
        <topology evidence="1">Multi-pass membrane protein</topology>
    </subcellularLocation>
</comment>
<evidence type="ECO:0000256" key="3">
    <source>
        <dbReference type="ARBA" id="ARBA00022989"/>
    </source>
</evidence>
<comment type="caution">
    <text evidence="7">The sequence shown here is derived from an EMBL/GenBank/DDBJ whole genome shotgun (WGS) entry which is preliminary data.</text>
</comment>
<name>A0A0M2SR17_9BACI</name>
<evidence type="ECO:0000313" key="8">
    <source>
        <dbReference type="Proteomes" id="UP000034166"/>
    </source>
</evidence>
<dbReference type="EMBL" id="LAYY01000026">
    <property type="protein sequence ID" value="KKK36623.1"/>
    <property type="molecule type" value="Genomic_DNA"/>
</dbReference>
<dbReference type="PANTHER" id="PTHR37422:SF13">
    <property type="entry name" value="LIPOPOLYSACCHARIDE BIOSYNTHESIS PROTEIN PA4999-RELATED"/>
    <property type="match status" value="1"/>
</dbReference>
<dbReference type="OrthoDB" id="5143502at2"/>
<dbReference type="PATRIC" id="fig|1408103.3.peg.4079"/>
<dbReference type="AlphaFoldDB" id="A0A0M2SR17"/>
<feature type="transmembrane region" description="Helical" evidence="5">
    <location>
        <begin position="36"/>
        <end position="56"/>
    </location>
</feature>
<feature type="transmembrane region" description="Helical" evidence="5">
    <location>
        <begin position="198"/>
        <end position="221"/>
    </location>
</feature>
<feature type="transmembrane region" description="Helical" evidence="5">
    <location>
        <begin position="68"/>
        <end position="88"/>
    </location>
</feature>
<feature type="transmembrane region" description="Helical" evidence="5">
    <location>
        <begin position="131"/>
        <end position="153"/>
    </location>
</feature>
<evidence type="ECO:0000313" key="7">
    <source>
        <dbReference type="EMBL" id="KKK36623.1"/>
    </source>
</evidence>
<dbReference type="Proteomes" id="UP000034166">
    <property type="component" value="Unassembled WGS sequence"/>
</dbReference>
<feature type="transmembrane region" description="Helical" evidence="5">
    <location>
        <begin position="12"/>
        <end position="30"/>
    </location>
</feature>
<feature type="transmembrane region" description="Helical" evidence="5">
    <location>
        <begin position="308"/>
        <end position="327"/>
    </location>
</feature>
<feature type="transmembrane region" description="Helical" evidence="5">
    <location>
        <begin position="241"/>
        <end position="263"/>
    </location>
</feature>
<sequence>MVAHTLEWNRTEAGRSVWVTLSIFFTAILLHQSNVIFGVNLSFADFFSIFILVFLIWNKRLLVPMTPLVFFIAISFMVLVTAAFYIPIKFMHEPAPARIVSDYIKLLAIFFYFIIGYNLSQINYLKETIRWYSYFGMLIGIVGVWLTFLNIPLFTDILYFAETRFRGLMIDPNYFSVLQITAMVYFTRMESIKTRYKLLAAILTLLSVLVSGSKTGIITLLSYSLIRLVEYLFLKQKKLNVLVFQVFFIVVLALLAPWAMLLLETIFSGIAAKIPSFGRVYYLLTDFGSAVSEGGSGREATWKAALQVIQLSPLIGVGIGTYTSLAWQMFHYDNVAHNTFLQLTAEWGIPLAVLFFIYVFFILGKATQSKMNNEINLILRDMIIILLIGSLAISLNNARVLWLFLGAIVFSLKDKNAVTK</sequence>
<keyword evidence="8" id="KW-1185">Reference proteome</keyword>
<keyword evidence="4 5" id="KW-0472">Membrane</keyword>
<organism evidence="7 8">
    <name type="scientific">Mesobacillus campisalis</name>
    <dbReference type="NCBI Taxonomy" id="1408103"/>
    <lineage>
        <taxon>Bacteria</taxon>
        <taxon>Bacillati</taxon>
        <taxon>Bacillota</taxon>
        <taxon>Bacilli</taxon>
        <taxon>Bacillales</taxon>
        <taxon>Bacillaceae</taxon>
        <taxon>Mesobacillus</taxon>
    </lineage>
</organism>
<keyword evidence="3 5" id="KW-1133">Transmembrane helix</keyword>
<feature type="domain" description="O-antigen ligase-related" evidence="6">
    <location>
        <begin position="199"/>
        <end position="356"/>
    </location>
</feature>
<feature type="transmembrane region" description="Helical" evidence="5">
    <location>
        <begin position="100"/>
        <end position="119"/>
    </location>
</feature>
<dbReference type="RefSeq" id="WP_046525229.1">
    <property type="nucleotide sequence ID" value="NZ_LAYY01000026.1"/>
</dbReference>
<reference evidence="7 8" key="1">
    <citation type="submission" date="2015-04" db="EMBL/GenBank/DDBJ databases">
        <title>Taxonomic description and genome sequence of Bacillus campisalis sp. nov., a novel member of the genus Bacillus isolated from solar saltern.</title>
        <authorList>
            <person name="Mathan Kumar R."/>
            <person name="Kaur G."/>
            <person name="Kumar A."/>
            <person name="Singh N.K."/>
            <person name="Kaur N."/>
            <person name="Kumar N."/>
            <person name="Mayilraj S."/>
        </authorList>
    </citation>
    <scope>NUCLEOTIDE SEQUENCE [LARGE SCALE GENOMIC DNA]</scope>
    <source>
        <strain evidence="7 8">SA2-6</strain>
    </source>
</reference>
<accession>A0A0M2SR17</accession>
<evidence type="ECO:0000256" key="5">
    <source>
        <dbReference type="SAM" id="Phobius"/>
    </source>
</evidence>
<evidence type="ECO:0000256" key="4">
    <source>
        <dbReference type="ARBA" id="ARBA00023136"/>
    </source>
</evidence>
<gene>
    <name evidence="7" type="ORF">WQ57_18420</name>
</gene>
<dbReference type="GO" id="GO:0016020">
    <property type="term" value="C:membrane"/>
    <property type="evidence" value="ECO:0007669"/>
    <property type="project" value="UniProtKB-SubCell"/>
</dbReference>
<proteinExistence type="predicted"/>
<dbReference type="PANTHER" id="PTHR37422">
    <property type="entry name" value="TEICHURONIC ACID BIOSYNTHESIS PROTEIN TUAE"/>
    <property type="match status" value="1"/>
</dbReference>
<dbReference type="InterPro" id="IPR007016">
    <property type="entry name" value="O-antigen_ligase-rel_domated"/>
</dbReference>
<feature type="transmembrane region" description="Helical" evidence="5">
    <location>
        <begin position="384"/>
        <end position="410"/>
    </location>
</feature>
<feature type="transmembrane region" description="Helical" evidence="5">
    <location>
        <begin position="165"/>
        <end position="186"/>
    </location>
</feature>
<dbReference type="Pfam" id="PF04932">
    <property type="entry name" value="Wzy_C"/>
    <property type="match status" value="1"/>
</dbReference>
<protein>
    <recommendedName>
        <fullName evidence="6">O-antigen ligase-related domain-containing protein</fullName>
    </recommendedName>
</protein>
<evidence type="ECO:0000256" key="1">
    <source>
        <dbReference type="ARBA" id="ARBA00004141"/>
    </source>
</evidence>
<evidence type="ECO:0000259" key="6">
    <source>
        <dbReference type="Pfam" id="PF04932"/>
    </source>
</evidence>
<evidence type="ECO:0000256" key="2">
    <source>
        <dbReference type="ARBA" id="ARBA00022692"/>
    </source>
</evidence>
<feature type="transmembrane region" description="Helical" evidence="5">
    <location>
        <begin position="347"/>
        <end position="364"/>
    </location>
</feature>
<keyword evidence="2 5" id="KW-0812">Transmembrane</keyword>